<sequence>MVRTVNEPMADVRDMFMAHTMIRREFRLLPQLVREVEAGDVGRAGVVADHADKVCLVLHLHHEGEDEVLWPRLLERGGERTAAIVPTMEEQHHGIDAALTEVTGLLAGWRTTARDGEALAAALEVLLDRLLEHMALEEKEILPLAEEYITAAEWAGLGEHGMANSPKKDLPLAFGMVMYEGDPATIKAVLSHAPLVPRLIMPLLAPRLYASHAKRVYGTPTPPRVGA</sequence>
<name>A0A239GI57_9ACTN</name>
<dbReference type="Pfam" id="PF01814">
    <property type="entry name" value="Hemerythrin"/>
    <property type="match status" value="1"/>
</dbReference>
<organism evidence="2 3">
    <name type="scientific">Actinacidiphila glaucinigra</name>
    <dbReference type="NCBI Taxonomy" id="235986"/>
    <lineage>
        <taxon>Bacteria</taxon>
        <taxon>Bacillati</taxon>
        <taxon>Actinomycetota</taxon>
        <taxon>Actinomycetes</taxon>
        <taxon>Kitasatosporales</taxon>
        <taxon>Streptomycetaceae</taxon>
        <taxon>Actinacidiphila</taxon>
    </lineage>
</organism>
<dbReference type="EMBL" id="FZOF01000007">
    <property type="protein sequence ID" value="SNS67744.1"/>
    <property type="molecule type" value="Genomic_DNA"/>
</dbReference>
<dbReference type="CDD" id="cd12108">
    <property type="entry name" value="Hr-like"/>
    <property type="match status" value="1"/>
</dbReference>
<evidence type="ECO:0000313" key="2">
    <source>
        <dbReference type="EMBL" id="SNS67744.1"/>
    </source>
</evidence>
<dbReference type="Proteomes" id="UP000198280">
    <property type="component" value="Unassembled WGS sequence"/>
</dbReference>
<gene>
    <name evidence="2" type="ORF">SAMN05216252_107374</name>
</gene>
<evidence type="ECO:0000313" key="3">
    <source>
        <dbReference type="Proteomes" id="UP000198280"/>
    </source>
</evidence>
<proteinExistence type="predicted"/>
<evidence type="ECO:0000259" key="1">
    <source>
        <dbReference type="Pfam" id="PF01814"/>
    </source>
</evidence>
<reference evidence="2 3" key="1">
    <citation type="submission" date="2017-06" db="EMBL/GenBank/DDBJ databases">
        <authorList>
            <person name="Kim H.J."/>
            <person name="Triplett B.A."/>
        </authorList>
    </citation>
    <scope>NUCLEOTIDE SEQUENCE [LARGE SCALE GENOMIC DNA]</scope>
    <source>
        <strain evidence="2 3">CGMCC 4.1858</strain>
    </source>
</reference>
<dbReference type="AlphaFoldDB" id="A0A239GI57"/>
<keyword evidence="3" id="KW-1185">Reference proteome</keyword>
<accession>A0A239GI57</accession>
<dbReference type="InterPro" id="IPR012312">
    <property type="entry name" value="Hemerythrin-like"/>
</dbReference>
<dbReference type="Gene3D" id="1.20.120.520">
    <property type="entry name" value="nmb1532 protein domain like"/>
    <property type="match status" value="1"/>
</dbReference>
<protein>
    <submittedName>
        <fullName evidence="2">Hemerythrin-like domain-containing protein</fullName>
    </submittedName>
</protein>
<feature type="domain" description="Hemerythrin-like" evidence="1">
    <location>
        <begin position="13"/>
        <end position="145"/>
    </location>
</feature>